<reference evidence="1 2" key="1">
    <citation type="submission" date="2013-08" db="EMBL/GenBank/DDBJ databases">
        <title>Lactobacillus wasatchii sp. WDC04, a late gas producing bacteria isolated from aged chedder cheese.</title>
        <authorList>
            <person name="Oberg C.J."/>
            <person name="Culumber M."/>
            <person name="McMahon D.J."/>
            <person name="Broadbent J.R."/>
            <person name="Oberg T.S."/>
            <person name="Ortaki F."/>
        </authorList>
    </citation>
    <scope>NUCLEOTIDE SEQUENCE [LARGE SCALE GENOMIC DNA]</scope>
    <source>
        <strain evidence="1 2">WDC04</strain>
    </source>
</reference>
<dbReference type="RefSeq" id="WP_044010422.1">
    <property type="nucleotide sequence ID" value="NZ_AWTT01000013.1"/>
</dbReference>
<keyword evidence="2" id="KW-1185">Reference proteome</keyword>
<proteinExistence type="predicted"/>
<gene>
    <name evidence="1" type="ORF">WDC_0737</name>
</gene>
<evidence type="ECO:0000313" key="1">
    <source>
        <dbReference type="EMBL" id="KIS03658.1"/>
    </source>
</evidence>
<dbReference type="PATRIC" id="fig|1335616.4.peg.735"/>
<dbReference type="EMBL" id="AWTT01000013">
    <property type="protein sequence ID" value="KIS03658.1"/>
    <property type="molecule type" value="Genomic_DNA"/>
</dbReference>
<comment type="caution">
    <text evidence="1">The sequence shown here is derived from an EMBL/GenBank/DDBJ whole genome shotgun (WGS) entry which is preliminary data.</text>
</comment>
<dbReference type="Proteomes" id="UP000032279">
    <property type="component" value="Unassembled WGS sequence"/>
</dbReference>
<name>A0A0D0Y5T7_9LACO</name>
<accession>A0A0D0Y5T7</accession>
<dbReference type="OrthoDB" id="2248737at2"/>
<dbReference type="AlphaFoldDB" id="A0A0D0Y5T7"/>
<evidence type="ECO:0000313" key="2">
    <source>
        <dbReference type="Proteomes" id="UP000032279"/>
    </source>
</evidence>
<evidence type="ECO:0008006" key="3">
    <source>
        <dbReference type="Google" id="ProtNLM"/>
    </source>
</evidence>
<sequence>MNPKQRKRLKKIIKTHHQIKTNSYIDQLTDYRNLFDAFPPVKYLINNVLESNRLLQNGLLPQPLPKLLLPDNIQDSIFAAVQAKYPADDPAGDKIWNRYVAALPKLDQLLRNYRDYLESTYGMWSYTNSLFIKQLSQLVNGQPVLEVMAGNGYISKGLKNLNPEQTIFTTDSQDWLDENETGKHPVTTIEPLDALSAFDKYKATVKFVIMSWAPDKQLTDWQLLQAIRTSNEPIKLLVIGEQNGATNSKQFWQNVHIVTSEQIDHINEQFSSFDLINEQLFQCE</sequence>
<protein>
    <recommendedName>
        <fullName evidence="3">SAM-dependent methyltransferase</fullName>
    </recommendedName>
</protein>
<dbReference type="STRING" id="1335616.WDC_0737"/>
<dbReference type="InterPro" id="IPR029063">
    <property type="entry name" value="SAM-dependent_MTases_sf"/>
</dbReference>
<organism evidence="1 2">
    <name type="scientific">Paucilactobacillus wasatchensis</name>
    <dbReference type="NCBI Taxonomy" id="1335616"/>
    <lineage>
        <taxon>Bacteria</taxon>
        <taxon>Bacillati</taxon>
        <taxon>Bacillota</taxon>
        <taxon>Bacilli</taxon>
        <taxon>Lactobacillales</taxon>
        <taxon>Lactobacillaceae</taxon>
        <taxon>Paucilactobacillus</taxon>
    </lineage>
</organism>
<dbReference type="SUPFAM" id="SSF53335">
    <property type="entry name" value="S-adenosyl-L-methionine-dependent methyltransferases"/>
    <property type="match status" value="1"/>
</dbReference>